<dbReference type="RefSeq" id="WP_067227148.1">
    <property type="nucleotide sequence ID" value="NZ_CP014145.1"/>
</dbReference>
<dbReference type="GO" id="GO:0003824">
    <property type="term" value="F:catalytic activity"/>
    <property type="evidence" value="ECO:0007669"/>
    <property type="project" value="InterPro"/>
</dbReference>
<evidence type="ECO:0000313" key="3">
    <source>
        <dbReference type="EMBL" id="AMB58457.1"/>
    </source>
</evidence>
<evidence type="ECO:0000259" key="2">
    <source>
        <dbReference type="Pfam" id="PF03372"/>
    </source>
</evidence>
<sequence length="318" mass="33451">MPGFPSAARTGRTRPPARRAAARVVAVAALALAAAILLHPVIPGAVGTAIATVLPWLGLVVLALLVVALLTRRRVWIVTLVPLVAWLALVAPLAVPLQDVPAAQAGEYSMTVASQNVEAGSGGAAESALTLAAQDADVIALEEMDGAARAEVREAIDGDYPYLYTVGTVGLWSRYPIVNEQPLELGLGWNRALAADLETPSGLVSIYVVHAASLRPGAQSDRDGMLARLAEIVAQDENERVLVVGDFNATVTDPAMRALQRTVREPNQSKASLGFTWPSTAPIARIDHIFQAGLTPLESSVLQAGNSDHRAVLSRFGF</sequence>
<keyword evidence="1" id="KW-0472">Membrane</keyword>
<accession>A0A109QWP6</accession>
<dbReference type="InterPro" id="IPR036691">
    <property type="entry name" value="Endo/exonu/phosph_ase_sf"/>
</dbReference>
<feature type="transmembrane region" description="Helical" evidence="1">
    <location>
        <begin position="75"/>
        <end position="95"/>
    </location>
</feature>
<dbReference type="KEGG" id="mvd:AWU67_05855"/>
<feature type="domain" description="Endonuclease/exonuclease/phosphatase" evidence="2">
    <location>
        <begin position="129"/>
        <end position="309"/>
    </location>
</feature>
<name>A0A109QWP6_9MICO</name>
<evidence type="ECO:0000313" key="4">
    <source>
        <dbReference type="Proteomes" id="UP000058305"/>
    </source>
</evidence>
<protein>
    <recommendedName>
        <fullName evidence="2">Endonuclease/exonuclease/phosphatase domain-containing protein</fullName>
    </recommendedName>
</protein>
<reference evidence="3 4" key="1">
    <citation type="journal article" date="2016" name="J. Biotechnol.">
        <title>First complete genome sequence of a species in the genus Microterricola, an extremophilic cold active enzyme producing bacterial strain ERGS5:02 isolated from Sikkim Himalaya.</title>
        <authorList>
            <person name="Himanshu"/>
            <person name="Swarnkar M.K."/>
            <person name="Singh D."/>
            <person name="Kumar R."/>
        </authorList>
    </citation>
    <scope>NUCLEOTIDE SEQUENCE [LARGE SCALE GENOMIC DNA]</scope>
    <source>
        <strain evidence="3 4">ERGS5:02</strain>
    </source>
</reference>
<dbReference type="OrthoDB" id="4316587at2"/>
<proteinExistence type="predicted"/>
<evidence type="ECO:0000256" key="1">
    <source>
        <dbReference type="SAM" id="Phobius"/>
    </source>
</evidence>
<dbReference type="InterPro" id="IPR005135">
    <property type="entry name" value="Endo/exonuclease/phosphatase"/>
</dbReference>
<keyword evidence="1" id="KW-1133">Transmembrane helix</keyword>
<organism evidence="3 4">
    <name type="scientific">Microterricola viridarii</name>
    <dbReference type="NCBI Taxonomy" id="412690"/>
    <lineage>
        <taxon>Bacteria</taxon>
        <taxon>Bacillati</taxon>
        <taxon>Actinomycetota</taxon>
        <taxon>Actinomycetes</taxon>
        <taxon>Micrococcales</taxon>
        <taxon>Microbacteriaceae</taxon>
        <taxon>Microterricola</taxon>
    </lineage>
</organism>
<dbReference type="Pfam" id="PF03372">
    <property type="entry name" value="Exo_endo_phos"/>
    <property type="match status" value="1"/>
</dbReference>
<gene>
    <name evidence="3" type="ORF">AWU67_05855</name>
</gene>
<dbReference type="SUPFAM" id="SSF56219">
    <property type="entry name" value="DNase I-like"/>
    <property type="match status" value="1"/>
</dbReference>
<reference evidence="4" key="2">
    <citation type="submission" date="2016-01" db="EMBL/GenBank/DDBJ databases">
        <title>First complete genome sequence of a species in the genus Microterricola, an extremophilic cold active enzyme producing strain ERGS5:02 isolated from Sikkim Himalaya.</title>
        <authorList>
            <person name="Kumar R."/>
            <person name="Singh D."/>
            <person name="Swarnkar M.K."/>
        </authorList>
    </citation>
    <scope>NUCLEOTIDE SEQUENCE [LARGE SCALE GENOMIC DNA]</scope>
    <source>
        <strain evidence="4">ERGS5:02</strain>
    </source>
</reference>
<feature type="transmembrane region" description="Helical" evidence="1">
    <location>
        <begin position="48"/>
        <end position="70"/>
    </location>
</feature>
<feature type="transmembrane region" description="Helical" evidence="1">
    <location>
        <begin position="20"/>
        <end position="42"/>
    </location>
</feature>
<dbReference type="Gene3D" id="3.60.10.10">
    <property type="entry name" value="Endonuclease/exonuclease/phosphatase"/>
    <property type="match status" value="1"/>
</dbReference>
<keyword evidence="4" id="KW-1185">Reference proteome</keyword>
<dbReference type="AlphaFoldDB" id="A0A109QWP6"/>
<dbReference type="Proteomes" id="UP000058305">
    <property type="component" value="Chromosome"/>
</dbReference>
<keyword evidence="1" id="KW-0812">Transmembrane</keyword>
<dbReference type="EMBL" id="CP014145">
    <property type="protein sequence ID" value="AMB58457.1"/>
    <property type="molecule type" value="Genomic_DNA"/>
</dbReference>